<accession>A0ACC0WDU3</accession>
<name>A0ACC0WDU3_9STRA</name>
<protein>
    <submittedName>
        <fullName evidence="1">Uncharacterized protein</fullName>
    </submittedName>
</protein>
<keyword evidence="2" id="KW-1185">Reference proteome</keyword>
<evidence type="ECO:0000313" key="2">
    <source>
        <dbReference type="Proteomes" id="UP001163321"/>
    </source>
</evidence>
<proteinExistence type="predicted"/>
<reference evidence="1 2" key="1">
    <citation type="journal article" date="2022" name="bioRxiv">
        <title>The genome of the oomycete Peronosclerospora sorghi, a cosmopolitan pathogen of maize and sorghum, is inflated with dispersed pseudogenes.</title>
        <authorList>
            <person name="Fletcher K."/>
            <person name="Martin F."/>
            <person name="Isakeit T."/>
            <person name="Cavanaugh K."/>
            <person name="Magill C."/>
            <person name="Michelmore R."/>
        </authorList>
    </citation>
    <scope>NUCLEOTIDE SEQUENCE [LARGE SCALE GENOMIC DNA]</scope>
    <source>
        <strain evidence="1">P6</strain>
    </source>
</reference>
<dbReference type="Proteomes" id="UP001163321">
    <property type="component" value="Chromosome 2"/>
</dbReference>
<sequence>MRATVKLREERTKASANVLDLRNVIVDSYSFKNKNVEHLNFLKLKLQRKFHAAHARHRRMLVLLENVWWEQLFGFHFLFISIAPSRKATCGSLAPYLLICNPSTLPFNSNNMTTSTSST</sequence>
<gene>
    <name evidence="1" type="ORF">PsorP6_016920</name>
</gene>
<organism evidence="1 2">
    <name type="scientific">Peronosclerospora sorghi</name>
    <dbReference type="NCBI Taxonomy" id="230839"/>
    <lineage>
        <taxon>Eukaryota</taxon>
        <taxon>Sar</taxon>
        <taxon>Stramenopiles</taxon>
        <taxon>Oomycota</taxon>
        <taxon>Peronosporomycetes</taxon>
        <taxon>Peronosporales</taxon>
        <taxon>Peronosporaceae</taxon>
        <taxon>Peronosclerospora</taxon>
    </lineage>
</organism>
<comment type="caution">
    <text evidence="1">The sequence shown here is derived from an EMBL/GenBank/DDBJ whole genome shotgun (WGS) entry which is preliminary data.</text>
</comment>
<evidence type="ECO:0000313" key="1">
    <source>
        <dbReference type="EMBL" id="KAI9916815.1"/>
    </source>
</evidence>
<dbReference type="EMBL" id="CM047581">
    <property type="protein sequence ID" value="KAI9916815.1"/>
    <property type="molecule type" value="Genomic_DNA"/>
</dbReference>